<reference evidence="2" key="1">
    <citation type="journal article" date="2016" name="Nature">
        <title>Genome evolution in the allotetraploid frog Xenopus laevis.</title>
        <authorList>
            <person name="Session A.M."/>
            <person name="Uno Y."/>
            <person name="Kwon T."/>
            <person name="Chapman J.A."/>
            <person name="Toyoda A."/>
            <person name="Takahashi S."/>
            <person name="Fukui A."/>
            <person name="Hikosaka A."/>
            <person name="Suzuki A."/>
            <person name="Kondo M."/>
            <person name="van Heeringen S.J."/>
            <person name="Quigley I."/>
            <person name="Heinz S."/>
            <person name="Ogino H."/>
            <person name="Ochi H."/>
            <person name="Hellsten U."/>
            <person name="Lyons J.B."/>
            <person name="Simakov O."/>
            <person name="Putnam N."/>
            <person name="Stites J."/>
            <person name="Kuroki Y."/>
            <person name="Tanaka T."/>
            <person name="Michiue T."/>
            <person name="Watanabe M."/>
            <person name="Bogdanovic O."/>
            <person name="Lister R."/>
            <person name="Georgiou G."/>
            <person name="Paranjpe S.S."/>
            <person name="van Kruijsbergen I."/>
            <person name="Shu S."/>
            <person name="Carlson J."/>
            <person name="Kinoshita T."/>
            <person name="Ohta Y."/>
            <person name="Mawaribuchi S."/>
            <person name="Jenkins J."/>
            <person name="Grimwood J."/>
            <person name="Schmutz J."/>
            <person name="Mitros T."/>
            <person name="Mozaffari S.V."/>
            <person name="Suzuki Y."/>
            <person name="Haramoto Y."/>
            <person name="Yamamoto T.S."/>
            <person name="Takagi C."/>
            <person name="Heald R."/>
            <person name="Miller K."/>
            <person name="Haudenschild C."/>
            <person name="Kitzman J."/>
            <person name="Nakayama T."/>
            <person name="Izutsu Y."/>
            <person name="Robert J."/>
            <person name="Fortriede J."/>
            <person name="Burns K."/>
            <person name="Lotay V."/>
            <person name="Karimi K."/>
            <person name="Yasuoka Y."/>
            <person name="Dichmann D.S."/>
            <person name="Flajnik M.F."/>
            <person name="Houston D.W."/>
            <person name="Shendure J."/>
            <person name="DuPasquier L."/>
            <person name="Vize P.D."/>
            <person name="Zorn A.M."/>
            <person name="Ito M."/>
            <person name="Marcotte E.M."/>
            <person name="Wallingford J.B."/>
            <person name="Ito Y."/>
            <person name="Asashima M."/>
            <person name="Ueno N."/>
            <person name="Matsuda Y."/>
            <person name="Veenstra G.J."/>
            <person name="Fujiyama A."/>
            <person name="Harland R.M."/>
            <person name="Taira M."/>
            <person name="Rokhsar D.S."/>
        </authorList>
    </citation>
    <scope>NUCLEOTIDE SEQUENCE [LARGE SCALE GENOMIC DNA]</scope>
    <source>
        <strain evidence="2">J</strain>
    </source>
</reference>
<gene>
    <name evidence="1" type="ORF">XELAEV_18019724mg</name>
</gene>
<dbReference type="EMBL" id="CM004471">
    <property type="protein sequence ID" value="OCT86030.1"/>
    <property type="molecule type" value="Genomic_DNA"/>
</dbReference>
<evidence type="ECO:0000313" key="1">
    <source>
        <dbReference type="EMBL" id="OCT86030.1"/>
    </source>
</evidence>
<protein>
    <submittedName>
        <fullName evidence="1">Uncharacterized protein</fullName>
    </submittedName>
</protein>
<organism evidence="1 2">
    <name type="scientific">Xenopus laevis</name>
    <name type="common">African clawed frog</name>
    <dbReference type="NCBI Taxonomy" id="8355"/>
    <lineage>
        <taxon>Eukaryota</taxon>
        <taxon>Metazoa</taxon>
        <taxon>Chordata</taxon>
        <taxon>Craniata</taxon>
        <taxon>Vertebrata</taxon>
        <taxon>Euteleostomi</taxon>
        <taxon>Amphibia</taxon>
        <taxon>Batrachia</taxon>
        <taxon>Anura</taxon>
        <taxon>Pipoidea</taxon>
        <taxon>Pipidae</taxon>
        <taxon>Xenopodinae</taxon>
        <taxon>Xenopus</taxon>
        <taxon>Xenopus</taxon>
    </lineage>
</organism>
<accession>A0A974HQ12</accession>
<name>A0A974HQ12_XENLA</name>
<evidence type="ECO:0000313" key="2">
    <source>
        <dbReference type="Proteomes" id="UP000694892"/>
    </source>
</evidence>
<dbReference type="AlphaFoldDB" id="A0A974HQ12"/>
<sequence>MTFQQEDGVSLCHKALQIVSDLCLGGRVEWDKCSGIFPRTNQGAASAGNGGLTLFLSRLPHTLTGTYLLLPTHSWGA</sequence>
<proteinExistence type="predicted"/>
<dbReference type="Proteomes" id="UP000694892">
    <property type="component" value="Chromosome 3S"/>
</dbReference>